<feature type="region of interest" description="Disordered" evidence="1">
    <location>
        <begin position="218"/>
        <end position="238"/>
    </location>
</feature>
<dbReference type="AlphaFoldDB" id="A0A7S3GI03"/>
<feature type="compositionally biased region" description="Basic and acidic residues" evidence="1">
    <location>
        <begin position="393"/>
        <end position="403"/>
    </location>
</feature>
<evidence type="ECO:0000259" key="2">
    <source>
        <dbReference type="Pfam" id="PF05764"/>
    </source>
</evidence>
<feature type="compositionally biased region" description="Low complexity" evidence="1">
    <location>
        <begin position="353"/>
        <end position="363"/>
    </location>
</feature>
<feature type="compositionally biased region" description="Basic and acidic residues" evidence="1">
    <location>
        <begin position="122"/>
        <end position="132"/>
    </location>
</feature>
<feature type="compositionally biased region" description="Basic and acidic residues" evidence="1">
    <location>
        <begin position="443"/>
        <end position="455"/>
    </location>
</feature>
<name>A0A7S3GI03_9EUKA</name>
<dbReference type="EMBL" id="HBIB01044647">
    <property type="protein sequence ID" value="CAE0266841.1"/>
    <property type="molecule type" value="Transcribed_RNA"/>
</dbReference>
<sequence length="561" mass="62282">MGEDNVKKALPARSTRGQRMHQLLDEEKEADEEFWKELNWEEEVESDEEFLEEDATDVEDEEPDSDFFDSEESGEEEGAGEAALDDDDKRRKRGRDAEPFYLQILKKKKAQQGKGEAGASNNERKTRLRPESKLSAARGDIVKKTPMRESTRKVIELQQEKEKERERLKKKMPKVVKEPVKVMTQEELLAEAMVTEEENKKSLEKILQFEETKKKAAKARFRRGYDPKHPSPRVVYKDSNKESATTLTFLHLEKFSPSFFDTCSFSADSDILNAVPGLVDAIEKRKQDRRDRVKWARMQQKKIAQMRLMKKEEDGREGEGGEGERVGEITEKDASVGTSAGPDDDDSDEDMSLLKLLKATTPTKKQKKNEGTKKQKDMLLSHSPSPSPSSSAAKKENAKKSEKSSASVRVPQVSEALHSAGKGSTNKDSDEDDDTPLAAKVFRLSDDTDGRKMHENAGGGIKLAAKTTCAEQSAAKEPPSLTVTAPTAMQGERDEESKAKPELAVSPTSHADNKSAGSAHTAQEGKDCVKAATGVPENKEIGDSSVAAVEKTPDAEAERRK</sequence>
<dbReference type="PANTHER" id="PTHR13275">
    <property type="entry name" value="YL-1 PROTEIN TRANSCRIPTION FACTOR-LIKE 1"/>
    <property type="match status" value="1"/>
</dbReference>
<feature type="region of interest" description="Disordered" evidence="1">
    <location>
        <begin position="286"/>
        <end position="561"/>
    </location>
</feature>
<organism evidence="3">
    <name type="scientific">Palpitomonas bilix</name>
    <dbReference type="NCBI Taxonomy" id="652834"/>
    <lineage>
        <taxon>Eukaryota</taxon>
        <taxon>Eukaryota incertae sedis</taxon>
    </lineage>
</organism>
<reference evidence="3" key="1">
    <citation type="submission" date="2021-01" db="EMBL/GenBank/DDBJ databases">
        <authorList>
            <person name="Corre E."/>
            <person name="Pelletier E."/>
            <person name="Niang G."/>
            <person name="Scheremetjew M."/>
            <person name="Finn R."/>
            <person name="Kale V."/>
            <person name="Holt S."/>
            <person name="Cochrane G."/>
            <person name="Meng A."/>
            <person name="Brown T."/>
            <person name="Cohen L."/>
        </authorList>
    </citation>
    <scope>NUCLEOTIDE SEQUENCE</scope>
    <source>
        <strain evidence="3">NIES-2562</strain>
    </source>
</reference>
<feature type="compositionally biased region" description="Basic and acidic residues" evidence="1">
    <location>
        <begin position="491"/>
        <end position="501"/>
    </location>
</feature>
<accession>A0A7S3GI03</accession>
<dbReference type="GO" id="GO:0005634">
    <property type="term" value="C:nucleus"/>
    <property type="evidence" value="ECO:0007669"/>
    <property type="project" value="TreeGrafter"/>
</dbReference>
<proteinExistence type="predicted"/>
<gene>
    <name evidence="3" type="ORF">PBIL07802_LOCUS29183</name>
</gene>
<feature type="compositionally biased region" description="Basic and acidic residues" evidence="1">
    <location>
        <begin position="223"/>
        <end position="238"/>
    </location>
</feature>
<feature type="compositionally biased region" description="Basic and acidic residues" evidence="1">
    <location>
        <begin position="140"/>
        <end position="152"/>
    </location>
</feature>
<feature type="compositionally biased region" description="Acidic residues" evidence="1">
    <location>
        <begin position="40"/>
        <end position="86"/>
    </location>
</feature>
<evidence type="ECO:0000313" key="3">
    <source>
        <dbReference type="EMBL" id="CAE0266841.1"/>
    </source>
</evidence>
<dbReference type="PANTHER" id="PTHR13275:SF4">
    <property type="entry name" value="VACUOLAR PROTEIN SORTING-ASSOCIATED PROTEIN 72 HOMOLOG"/>
    <property type="match status" value="1"/>
</dbReference>
<protein>
    <recommendedName>
        <fullName evidence="2">Vps72/YL1 N-terminal domain-containing protein</fullName>
    </recommendedName>
</protein>
<feature type="domain" description="Vps72/YL1 N-terminal" evidence="2">
    <location>
        <begin position="11"/>
        <end position="220"/>
    </location>
</feature>
<dbReference type="Pfam" id="PF05764">
    <property type="entry name" value="YL1"/>
    <property type="match status" value="1"/>
</dbReference>
<feature type="compositionally biased region" description="Acidic residues" evidence="1">
    <location>
        <begin position="342"/>
        <end position="351"/>
    </location>
</feature>
<dbReference type="InterPro" id="IPR046757">
    <property type="entry name" value="YL1_N"/>
</dbReference>
<evidence type="ECO:0000256" key="1">
    <source>
        <dbReference type="SAM" id="MobiDB-lite"/>
    </source>
</evidence>
<feature type="compositionally biased region" description="Basic and acidic residues" evidence="1">
    <location>
        <begin position="368"/>
        <end position="379"/>
    </location>
</feature>
<feature type="region of interest" description="Disordered" evidence="1">
    <location>
        <begin position="1"/>
        <end position="152"/>
    </location>
</feature>
<feature type="compositionally biased region" description="Basic and acidic residues" evidence="1">
    <location>
        <begin position="309"/>
        <end position="334"/>
    </location>
</feature>
<feature type="compositionally biased region" description="Basic and acidic residues" evidence="1">
    <location>
        <begin position="551"/>
        <end position="561"/>
    </location>
</feature>
<feature type="compositionally biased region" description="Polar residues" evidence="1">
    <location>
        <begin position="506"/>
        <end position="521"/>
    </location>
</feature>